<sequence>MGRYVARNKHPKTARKIIANGVKRALKRLEAGEILPVELPDAPYVLEMKFDHAGAADAACWMPGSERIDGRTTRFVADDIPTVYKAFYC</sequence>
<reference evidence="1" key="1">
    <citation type="journal article" date="2014" name="Front. Microbiol.">
        <title>High frequency of phylogenetically diverse reductive dehalogenase-homologous genes in deep subseafloor sedimentary metagenomes.</title>
        <authorList>
            <person name="Kawai M."/>
            <person name="Futagami T."/>
            <person name="Toyoda A."/>
            <person name="Takaki Y."/>
            <person name="Nishi S."/>
            <person name="Hori S."/>
            <person name="Arai W."/>
            <person name="Tsubouchi T."/>
            <person name="Morono Y."/>
            <person name="Uchiyama I."/>
            <person name="Ito T."/>
            <person name="Fujiyama A."/>
            <person name="Inagaki F."/>
            <person name="Takami H."/>
        </authorList>
    </citation>
    <scope>NUCLEOTIDE SEQUENCE</scope>
    <source>
        <strain evidence="1">Expedition CK06-06</strain>
    </source>
</reference>
<dbReference type="AlphaFoldDB" id="X1VPK8"/>
<dbReference type="Pfam" id="PF04951">
    <property type="entry name" value="Peptidase_M55"/>
    <property type="match status" value="1"/>
</dbReference>
<dbReference type="InterPro" id="IPR007035">
    <property type="entry name" value="Peptidase_M55"/>
</dbReference>
<dbReference type="InterPro" id="IPR036177">
    <property type="entry name" value="Peptidase_M55_sf"/>
</dbReference>
<proteinExistence type="predicted"/>
<dbReference type="InterPro" id="IPR027476">
    <property type="entry name" value="DppA_N"/>
</dbReference>
<evidence type="ECO:0000313" key="1">
    <source>
        <dbReference type="EMBL" id="GAJ18451.1"/>
    </source>
</evidence>
<dbReference type="SUPFAM" id="SSF63992">
    <property type="entry name" value="Dipeptide transport protein"/>
    <property type="match status" value="1"/>
</dbReference>
<comment type="caution">
    <text evidence="1">The sequence shown here is derived from an EMBL/GenBank/DDBJ whole genome shotgun (WGS) entry which is preliminary data.</text>
</comment>
<name>X1VPK8_9ZZZZ</name>
<gene>
    <name evidence="1" type="ORF">S12H4_59783</name>
</gene>
<protein>
    <submittedName>
        <fullName evidence="1">Uncharacterized protein</fullName>
    </submittedName>
</protein>
<accession>X1VPK8</accession>
<organism evidence="1">
    <name type="scientific">marine sediment metagenome</name>
    <dbReference type="NCBI Taxonomy" id="412755"/>
    <lineage>
        <taxon>unclassified sequences</taxon>
        <taxon>metagenomes</taxon>
        <taxon>ecological metagenomes</taxon>
    </lineage>
</organism>
<dbReference type="Gene3D" id="3.40.50.10780">
    <property type="entry name" value="Dipeptide transport protein"/>
    <property type="match status" value="1"/>
</dbReference>
<feature type="non-terminal residue" evidence="1">
    <location>
        <position position="89"/>
    </location>
</feature>
<dbReference type="EMBL" id="BARW01039170">
    <property type="protein sequence ID" value="GAJ18451.1"/>
    <property type="molecule type" value="Genomic_DNA"/>
</dbReference>
<dbReference type="Gene3D" id="3.30.1360.130">
    <property type="entry name" value="Dipeptide transport protein"/>
    <property type="match status" value="1"/>
</dbReference>